<feature type="non-terminal residue" evidence="2">
    <location>
        <position position="1"/>
    </location>
</feature>
<organism evidence="2">
    <name type="scientific">uncultured Rubrobacteraceae bacterium</name>
    <dbReference type="NCBI Taxonomy" id="349277"/>
    <lineage>
        <taxon>Bacteria</taxon>
        <taxon>Bacillati</taxon>
        <taxon>Actinomycetota</taxon>
        <taxon>Rubrobacteria</taxon>
        <taxon>Rubrobacterales</taxon>
        <taxon>Rubrobacteraceae</taxon>
        <taxon>environmental samples</taxon>
    </lineage>
</organism>
<feature type="compositionally biased region" description="Basic and acidic residues" evidence="1">
    <location>
        <begin position="21"/>
        <end position="30"/>
    </location>
</feature>
<accession>A0A6J4R665</accession>
<feature type="region of interest" description="Disordered" evidence="1">
    <location>
        <begin position="1"/>
        <end position="49"/>
    </location>
</feature>
<gene>
    <name evidence="2" type="ORF">AVDCRST_MAG02-3532</name>
</gene>
<dbReference type="AlphaFoldDB" id="A0A6J4R665"/>
<feature type="region of interest" description="Disordered" evidence="1">
    <location>
        <begin position="109"/>
        <end position="146"/>
    </location>
</feature>
<dbReference type="EMBL" id="CADCVH010000094">
    <property type="protein sequence ID" value="CAA9465182.1"/>
    <property type="molecule type" value="Genomic_DNA"/>
</dbReference>
<sequence length="146" mass="15718">GRARTGRGVRPGVAGGSRAVGSEHQRDSGRPEAAAPGAGRQADRAREDRAGACWEAGRARGGAARGCGRVHARVPHNVLANRDLSPEPVPRDMARGPDRLCYIAHSWRDTRRGGREHLEESRSQAPQDHPYPPAERQLAQGADKPM</sequence>
<feature type="non-terminal residue" evidence="2">
    <location>
        <position position="146"/>
    </location>
</feature>
<protein>
    <submittedName>
        <fullName evidence="2">Uncharacterized protein</fullName>
    </submittedName>
</protein>
<feature type="compositionally biased region" description="Low complexity" evidence="1">
    <location>
        <begin position="31"/>
        <end position="40"/>
    </location>
</feature>
<feature type="compositionally biased region" description="Basic and acidic residues" evidence="1">
    <location>
        <begin position="109"/>
        <end position="122"/>
    </location>
</feature>
<name>A0A6J4R665_9ACTN</name>
<evidence type="ECO:0000256" key="1">
    <source>
        <dbReference type="SAM" id="MobiDB-lite"/>
    </source>
</evidence>
<proteinExistence type="predicted"/>
<evidence type="ECO:0000313" key="2">
    <source>
        <dbReference type="EMBL" id="CAA9465182.1"/>
    </source>
</evidence>
<reference evidence="2" key="1">
    <citation type="submission" date="2020-02" db="EMBL/GenBank/DDBJ databases">
        <authorList>
            <person name="Meier V. D."/>
        </authorList>
    </citation>
    <scope>NUCLEOTIDE SEQUENCE</scope>
    <source>
        <strain evidence="2">AVDCRST_MAG02</strain>
    </source>
</reference>